<gene>
    <name evidence="1" type="ORF">SCHPADRAFT_686778</name>
</gene>
<reference evidence="1 2" key="1">
    <citation type="submission" date="2015-04" db="EMBL/GenBank/DDBJ databases">
        <title>Complete genome sequence of Schizopora paradoxa KUC8140, a cosmopolitan wood degrader in East Asia.</title>
        <authorList>
            <consortium name="DOE Joint Genome Institute"/>
            <person name="Min B."/>
            <person name="Park H."/>
            <person name="Jang Y."/>
            <person name="Kim J.-J."/>
            <person name="Kim K.H."/>
            <person name="Pangilinan J."/>
            <person name="Lipzen A."/>
            <person name="Riley R."/>
            <person name="Grigoriev I.V."/>
            <person name="Spatafora J.W."/>
            <person name="Choi I.-G."/>
        </authorList>
    </citation>
    <scope>NUCLEOTIDE SEQUENCE [LARGE SCALE GENOMIC DNA]</scope>
    <source>
        <strain evidence="1 2">KUC8140</strain>
    </source>
</reference>
<sequence length="180" mass="19410">MSSGDTNVRSLTLNIVTTIASRKQIFIILWLIGQHTPGWPFVLSAPAYGSCTSYSDWRTAKAGGPASLQQHNYGSFLKLLKIRSTWQGRPSLLKFVPTGLQAFLASCLSQAGTHSVRRLAFGDSITLASGSTRYFRWFRTSPAGALALALALALASSRSALIARVFPVLVNRIYASAFAG</sequence>
<accession>A0A0H2RP23</accession>
<dbReference type="InParanoid" id="A0A0H2RP23"/>
<keyword evidence="2" id="KW-1185">Reference proteome</keyword>
<dbReference type="Proteomes" id="UP000053477">
    <property type="component" value="Unassembled WGS sequence"/>
</dbReference>
<name>A0A0H2RP23_9AGAM</name>
<evidence type="ECO:0000313" key="2">
    <source>
        <dbReference type="Proteomes" id="UP000053477"/>
    </source>
</evidence>
<dbReference type="EMBL" id="KQ086197">
    <property type="protein sequence ID" value="KLO06551.1"/>
    <property type="molecule type" value="Genomic_DNA"/>
</dbReference>
<dbReference type="AlphaFoldDB" id="A0A0H2RP23"/>
<proteinExistence type="predicted"/>
<evidence type="ECO:0000313" key="1">
    <source>
        <dbReference type="EMBL" id="KLO06551.1"/>
    </source>
</evidence>
<protein>
    <submittedName>
        <fullName evidence="1">Uncharacterized protein</fullName>
    </submittedName>
</protein>
<organism evidence="1 2">
    <name type="scientific">Schizopora paradoxa</name>
    <dbReference type="NCBI Taxonomy" id="27342"/>
    <lineage>
        <taxon>Eukaryota</taxon>
        <taxon>Fungi</taxon>
        <taxon>Dikarya</taxon>
        <taxon>Basidiomycota</taxon>
        <taxon>Agaricomycotina</taxon>
        <taxon>Agaricomycetes</taxon>
        <taxon>Hymenochaetales</taxon>
        <taxon>Schizoporaceae</taxon>
        <taxon>Schizopora</taxon>
    </lineage>
</organism>